<dbReference type="InterPro" id="IPR001245">
    <property type="entry name" value="Ser-Thr/Tyr_kinase_cat_dom"/>
</dbReference>
<evidence type="ECO:0000313" key="8">
    <source>
        <dbReference type="EMBL" id="CAN64322.1"/>
    </source>
</evidence>
<sequence>MADKTIGGCARTPCPDVFCRLSGLLPSTLGNSSQLYYLDMGYNNLEGNIPTSLRNCQNMEILFLDHNKLSGSVPENVTSHFNQLRSLYVQQNKFTGSLPTDVGQLKNLNQLLVSDNNLSGEIPKELGSCSIFEYLDMAKNSFQGNIPLSFSSLRVKVLNLQHRGAAKSFMAECKVLRNIQLRNLLRIITSCSSVDNKGCDFKALVFEFMPNGNLDSWLYHESRNLSFRQRLDITIDVANALDYLHHQCQTPIVHGDLRPSNVLLDDDMDSIAILSLLAFLLFNGLISKKMNICIAEYGLGGSMWPQGDVYSYGILLLQMFTGRRPTESMFSDGLNLHTFSKMPLPEHIMEIADSNLFRESDEAISNVGNQRETEEGSAAKTKAAALACAICSASVLLVPIEVPR</sequence>
<dbReference type="SUPFAM" id="SSF52058">
    <property type="entry name" value="L domain-like"/>
    <property type="match status" value="1"/>
</dbReference>
<organism evidence="8">
    <name type="scientific">Vitis vinifera</name>
    <name type="common">Grape</name>
    <dbReference type="NCBI Taxonomy" id="29760"/>
    <lineage>
        <taxon>Eukaryota</taxon>
        <taxon>Viridiplantae</taxon>
        <taxon>Streptophyta</taxon>
        <taxon>Embryophyta</taxon>
        <taxon>Tracheophyta</taxon>
        <taxon>Spermatophyta</taxon>
        <taxon>Magnoliopsida</taxon>
        <taxon>eudicotyledons</taxon>
        <taxon>Gunneridae</taxon>
        <taxon>Pentapetalae</taxon>
        <taxon>rosids</taxon>
        <taxon>Vitales</taxon>
        <taxon>Vitaceae</taxon>
        <taxon>Viteae</taxon>
        <taxon>Vitis</taxon>
    </lineage>
</organism>
<reference evidence="8" key="1">
    <citation type="journal article" date="2007" name="PLoS ONE">
        <title>The first genome sequence of an elite grapevine cultivar (Pinot noir Vitis vinifera L.): coping with a highly heterozygous genome.</title>
        <authorList>
            <person name="Velasco R."/>
            <person name="Zharkikh A."/>
            <person name="Troggio M."/>
            <person name="Cartwright D.A."/>
            <person name="Cestaro A."/>
            <person name="Pruss D."/>
            <person name="Pindo M."/>
            <person name="FitzGerald L.M."/>
            <person name="Vezzulli S."/>
            <person name="Reid J."/>
            <person name="Malacarne G."/>
            <person name="Iliev D."/>
            <person name="Coppola G."/>
            <person name="Wardell B."/>
            <person name="Micheletti D."/>
            <person name="Macalma T."/>
            <person name="Facci M."/>
            <person name="Mitchell J.T."/>
            <person name="Perazzolli M."/>
            <person name="Eldredge G."/>
            <person name="Gatto P."/>
            <person name="Oyzerski R."/>
            <person name="Moretto M."/>
            <person name="Gutin N."/>
            <person name="Stefanini M."/>
            <person name="Chen Y."/>
            <person name="Segala C."/>
            <person name="Davenport C."/>
            <person name="Dematte L."/>
            <person name="Mraz A."/>
            <person name="Battilana J."/>
            <person name="Stormo K."/>
            <person name="Costa F."/>
            <person name="Tao Q."/>
            <person name="Si-Ammour A."/>
            <person name="Harkins T."/>
            <person name="Lackey A."/>
            <person name="Perbost C."/>
            <person name="Taillon B."/>
            <person name="Stella A."/>
            <person name="Solovyev V."/>
            <person name="Fawcett J.A."/>
            <person name="Sterck L."/>
            <person name="Vandepoele K."/>
            <person name="Grando S.M."/>
            <person name="Toppo S."/>
            <person name="Moser C."/>
            <person name="Lanchbury J."/>
            <person name="Bogden R."/>
            <person name="Skolnick M."/>
            <person name="Sgaramella V."/>
            <person name="Bhatnagar S.K."/>
            <person name="Fontana P."/>
            <person name="Gutin A."/>
            <person name="Van de Peer Y."/>
            <person name="Salamini F."/>
            <person name="Viola R."/>
        </authorList>
    </citation>
    <scope>NUCLEOTIDE SEQUENCE</scope>
</reference>
<evidence type="ECO:0000256" key="4">
    <source>
        <dbReference type="ARBA" id="ARBA00022737"/>
    </source>
</evidence>
<protein>
    <recommendedName>
        <fullName evidence="7">Protein kinase domain-containing protein</fullName>
    </recommendedName>
</protein>
<dbReference type="Pfam" id="PF07714">
    <property type="entry name" value="PK_Tyr_Ser-Thr"/>
    <property type="match status" value="1"/>
</dbReference>
<dbReference type="PROSITE" id="PS50011">
    <property type="entry name" value="PROTEIN_KINASE_DOM"/>
    <property type="match status" value="1"/>
</dbReference>
<keyword evidence="5" id="KW-1133">Transmembrane helix</keyword>
<dbReference type="GO" id="GO:0016020">
    <property type="term" value="C:membrane"/>
    <property type="evidence" value="ECO:0007669"/>
    <property type="project" value="UniProtKB-SubCell"/>
</dbReference>
<dbReference type="PANTHER" id="PTHR27008">
    <property type="entry name" value="OS04G0122200 PROTEIN"/>
    <property type="match status" value="1"/>
</dbReference>
<dbReference type="ExpressionAtlas" id="A5C877">
    <property type="expression patterns" value="baseline"/>
</dbReference>
<dbReference type="InterPro" id="IPR001611">
    <property type="entry name" value="Leu-rich_rpt"/>
</dbReference>
<evidence type="ECO:0000256" key="2">
    <source>
        <dbReference type="ARBA" id="ARBA00022614"/>
    </source>
</evidence>
<feature type="domain" description="Protein kinase" evidence="7">
    <location>
        <begin position="120"/>
        <end position="404"/>
    </location>
</feature>
<proteinExistence type="predicted"/>
<evidence type="ECO:0000259" key="7">
    <source>
        <dbReference type="PROSITE" id="PS50011"/>
    </source>
</evidence>
<evidence type="ECO:0000256" key="1">
    <source>
        <dbReference type="ARBA" id="ARBA00004370"/>
    </source>
</evidence>
<dbReference type="InterPro" id="IPR000719">
    <property type="entry name" value="Prot_kinase_dom"/>
</dbReference>
<gene>
    <name evidence="8" type="ORF">VITISV_019746</name>
</gene>
<keyword evidence="4" id="KW-0677">Repeat</keyword>
<dbReference type="Pfam" id="PF00560">
    <property type="entry name" value="LRR_1"/>
    <property type="match status" value="2"/>
</dbReference>
<keyword evidence="6" id="KW-0472">Membrane</keyword>
<dbReference type="FunFam" id="3.80.10.10:FF:000383">
    <property type="entry name" value="Leucine-rich repeat receptor protein kinase EMS1"/>
    <property type="match status" value="1"/>
</dbReference>
<dbReference type="GO" id="GO:0005524">
    <property type="term" value="F:ATP binding"/>
    <property type="evidence" value="ECO:0007669"/>
    <property type="project" value="InterPro"/>
</dbReference>
<dbReference type="Gene3D" id="3.80.10.10">
    <property type="entry name" value="Ribonuclease Inhibitor"/>
    <property type="match status" value="1"/>
</dbReference>
<keyword evidence="3" id="KW-0812">Transmembrane</keyword>
<dbReference type="EMBL" id="AM485738">
    <property type="protein sequence ID" value="CAN64322.1"/>
    <property type="molecule type" value="Genomic_DNA"/>
</dbReference>
<dbReference type="InterPro" id="IPR008266">
    <property type="entry name" value="Tyr_kinase_AS"/>
</dbReference>
<evidence type="ECO:0000256" key="6">
    <source>
        <dbReference type="ARBA" id="ARBA00023136"/>
    </source>
</evidence>
<dbReference type="PROSITE" id="PS00109">
    <property type="entry name" value="PROTEIN_KINASE_TYR"/>
    <property type="match status" value="1"/>
</dbReference>
<dbReference type="PANTHER" id="PTHR27008:SF499">
    <property type="entry name" value="OS06G0581500 PROTEIN"/>
    <property type="match status" value="1"/>
</dbReference>
<accession>A5C877</accession>
<dbReference type="InterPro" id="IPR032675">
    <property type="entry name" value="LRR_dom_sf"/>
</dbReference>
<dbReference type="InterPro" id="IPR051809">
    <property type="entry name" value="Plant_receptor-like_S/T_kinase"/>
</dbReference>
<dbReference type="Pfam" id="PF13855">
    <property type="entry name" value="LRR_8"/>
    <property type="match status" value="1"/>
</dbReference>
<dbReference type="SUPFAM" id="SSF56112">
    <property type="entry name" value="Protein kinase-like (PK-like)"/>
    <property type="match status" value="1"/>
</dbReference>
<comment type="subcellular location">
    <subcellularLocation>
        <location evidence="1">Membrane</location>
    </subcellularLocation>
</comment>
<dbReference type="InterPro" id="IPR011009">
    <property type="entry name" value="Kinase-like_dom_sf"/>
</dbReference>
<name>A5C877_VITVI</name>
<keyword evidence="2" id="KW-0433">Leucine-rich repeat</keyword>
<dbReference type="Gene3D" id="1.10.510.10">
    <property type="entry name" value="Transferase(Phosphotransferase) domain 1"/>
    <property type="match status" value="1"/>
</dbReference>
<evidence type="ECO:0000256" key="3">
    <source>
        <dbReference type="ARBA" id="ARBA00022692"/>
    </source>
</evidence>
<dbReference type="AlphaFoldDB" id="A5C877"/>
<evidence type="ECO:0000256" key="5">
    <source>
        <dbReference type="ARBA" id="ARBA00022989"/>
    </source>
</evidence>
<dbReference type="GO" id="GO:0004672">
    <property type="term" value="F:protein kinase activity"/>
    <property type="evidence" value="ECO:0007669"/>
    <property type="project" value="InterPro"/>
</dbReference>